<gene>
    <name evidence="1" type="ORF">CEXT_237641</name>
</gene>
<evidence type="ECO:0000313" key="1">
    <source>
        <dbReference type="EMBL" id="GIY22937.1"/>
    </source>
</evidence>
<dbReference type="AlphaFoldDB" id="A0AAV4RR48"/>
<keyword evidence="2" id="KW-1185">Reference proteome</keyword>
<proteinExistence type="predicted"/>
<organism evidence="1 2">
    <name type="scientific">Caerostris extrusa</name>
    <name type="common">Bark spider</name>
    <name type="synonym">Caerostris bankana</name>
    <dbReference type="NCBI Taxonomy" id="172846"/>
    <lineage>
        <taxon>Eukaryota</taxon>
        <taxon>Metazoa</taxon>
        <taxon>Ecdysozoa</taxon>
        <taxon>Arthropoda</taxon>
        <taxon>Chelicerata</taxon>
        <taxon>Arachnida</taxon>
        <taxon>Araneae</taxon>
        <taxon>Araneomorphae</taxon>
        <taxon>Entelegynae</taxon>
        <taxon>Araneoidea</taxon>
        <taxon>Araneidae</taxon>
        <taxon>Caerostris</taxon>
    </lineage>
</organism>
<dbReference type="EMBL" id="BPLR01008221">
    <property type="protein sequence ID" value="GIY22937.1"/>
    <property type="molecule type" value="Genomic_DNA"/>
</dbReference>
<comment type="caution">
    <text evidence="1">The sequence shown here is derived from an EMBL/GenBank/DDBJ whole genome shotgun (WGS) entry which is preliminary data.</text>
</comment>
<protein>
    <submittedName>
        <fullName evidence="1">Uncharacterized protein</fullName>
    </submittedName>
</protein>
<accession>A0AAV4RR48</accession>
<name>A0AAV4RR48_CAEEX</name>
<reference evidence="1 2" key="1">
    <citation type="submission" date="2021-06" db="EMBL/GenBank/DDBJ databases">
        <title>Caerostris extrusa draft genome.</title>
        <authorList>
            <person name="Kono N."/>
            <person name="Arakawa K."/>
        </authorList>
    </citation>
    <scope>NUCLEOTIDE SEQUENCE [LARGE SCALE GENOMIC DNA]</scope>
</reference>
<dbReference type="Proteomes" id="UP001054945">
    <property type="component" value="Unassembled WGS sequence"/>
</dbReference>
<evidence type="ECO:0000313" key="2">
    <source>
        <dbReference type="Proteomes" id="UP001054945"/>
    </source>
</evidence>
<sequence length="109" mass="11874">MSFHCERTKVPTLNSITSYAFWGANIPADHLQEALIHQSVSVLTTPNHFSNETLWVKLSPSESALTTAHSGQWMGSVADDRLLCSLNVFPGPFEAGSFIISPPHVNPAL</sequence>